<dbReference type="PROSITE" id="PS51387">
    <property type="entry name" value="FAD_PCMH"/>
    <property type="match status" value="1"/>
</dbReference>
<dbReference type="PROSITE" id="PS00862">
    <property type="entry name" value="OX2_COVAL_FAD"/>
    <property type="match status" value="1"/>
</dbReference>
<dbReference type="InterPro" id="IPR016169">
    <property type="entry name" value="FAD-bd_PCMH_sub2"/>
</dbReference>
<dbReference type="PANTHER" id="PTHR42973:SF39">
    <property type="entry name" value="FAD-BINDING PCMH-TYPE DOMAIN-CONTAINING PROTEIN"/>
    <property type="match status" value="1"/>
</dbReference>
<feature type="non-terminal residue" evidence="7">
    <location>
        <position position="812"/>
    </location>
</feature>
<dbReference type="InterPro" id="IPR006093">
    <property type="entry name" value="Oxy_OxRdtase_FAD_BS"/>
</dbReference>
<evidence type="ECO:0000259" key="6">
    <source>
        <dbReference type="PROSITE" id="PS51387"/>
    </source>
</evidence>
<protein>
    <submittedName>
        <fullName evidence="7">FAD-binding domain-containing protein</fullName>
    </submittedName>
</protein>
<reference evidence="7" key="2">
    <citation type="submission" date="2021-08" db="EMBL/GenBank/DDBJ databases">
        <authorList>
            <person name="Gostincar C."/>
            <person name="Sun X."/>
            <person name="Song Z."/>
            <person name="Gunde-Cimerman N."/>
        </authorList>
    </citation>
    <scope>NUCLEOTIDE SEQUENCE</scope>
    <source>
        <strain evidence="7">EXF-9911</strain>
    </source>
</reference>
<accession>A0A9P8E0Z8</accession>
<evidence type="ECO:0000256" key="4">
    <source>
        <dbReference type="ARBA" id="ARBA00022827"/>
    </source>
</evidence>
<dbReference type="GO" id="GO:0071949">
    <property type="term" value="F:FAD binding"/>
    <property type="evidence" value="ECO:0007669"/>
    <property type="project" value="InterPro"/>
</dbReference>
<comment type="similarity">
    <text evidence="2">Belongs to the oxygen-dependent FAD-linked oxidoreductase family.</text>
</comment>
<evidence type="ECO:0000313" key="7">
    <source>
        <dbReference type="EMBL" id="KAG9670079.1"/>
    </source>
</evidence>
<comment type="cofactor">
    <cofactor evidence="1">
        <name>FAD</name>
        <dbReference type="ChEBI" id="CHEBI:57692"/>
    </cofactor>
</comment>
<dbReference type="PANTHER" id="PTHR42973">
    <property type="entry name" value="BINDING OXIDOREDUCTASE, PUTATIVE (AFU_ORTHOLOGUE AFUA_1G17690)-RELATED"/>
    <property type="match status" value="1"/>
</dbReference>
<organism evidence="7 8">
    <name type="scientific">Aureobasidium melanogenum</name>
    <name type="common">Aureobasidium pullulans var. melanogenum</name>
    <dbReference type="NCBI Taxonomy" id="46634"/>
    <lineage>
        <taxon>Eukaryota</taxon>
        <taxon>Fungi</taxon>
        <taxon>Dikarya</taxon>
        <taxon>Ascomycota</taxon>
        <taxon>Pezizomycotina</taxon>
        <taxon>Dothideomycetes</taxon>
        <taxon>Dothideomycetidae</taxon>
        <taxon>Dothideales</taxon>
        <taxon>Saccotheciaceae</taxon>
        <taxon>Aureobasidium</taxon>
    </lineage>
</organism>
<dbReference type="InterPro" id="IPR016166">
    <property type="entry name" value="FAD-bd_PCMH"/>
</dbReference>
<keyword evidence="4" id="KW-0274">FAD</keyword>
<feature type="non-terminal residue" evidence="7">
    <location>
        <position position="1"/>
    </location>
</feature>
<dbReference type="InterPro" id="IPR050416">
    <property type="entry name" value="FAD-linked_Oxidoreductase"/>
</dbReference>
<dbReference type="Pfam" id="PF01565">
    <property type="entry name" value="FAD_binding_4"/>
    <property type="match status" value="1"/>
</dbReference>
<evidence type="ECO:0000256" key="3">
    <source>
        <dbReference type="ARBA" id="ARBA00022630"/>
    </source>
</evidence>
<dbReference type="Gene3D" id="2.120.10.30">
    <property type="entry name" value="TolB, C-terminal domain"/>
    <property type="match status" value="1"/>
</dbReference>
<dbReference type="EMBL" id="JAHFXF010001320">
    <property type="protein sequence ID" value="KAG9670079.1"/>
    <property type="molecule type" value="Genomic_DNA"/>
</dbReference>
<evidence type="ECO:0000256" key="1">
    <source>
        <dbReference type="ARBA" id="ARBA00001974"/>
    </source>
</evidence>
<dbReference type="Proteomes" id="UP000779574">
    <property type="component" value="Unassembled WGS sequence"/>
</dbReference>
<reference evidence="7" key="1">
    <citation type="journal article" date="2021" name="J Fungi (Basel)">
        <title>Virulence traits and population genomics of the black yeast Aureobasidium melanogenum.</title>
        <authorList>
            <person name="Cernosa A."/>
            <person name="Sun X."/>
            <person name="Gostincar C."/>
            <person name="Fang C."/>
            <person name="Gunde-Cimerman N."/>
            <person name="Song Z."/>
        </authorList>
    </citation>
    <scope>NUCLEOTIDE SEQUENCE</scope>
    <source>
        <strain evidence="7">EXF-9911</strain>
    </source>
</reference>
<dbReference type="InterPro" id="IPR011042">
    <property type="entry name" value="6-blade_b-propeller_TolB-like"/>
</dbReference>
<feature type="domain" description="FAD-binding PCMH-type" evidence="6">
    <location>
        <begin position="149"/>
        <end position="328"/>
    </location>
</feature>
<evidence type="ECO:0000256" key="5">
    <source>
        <dbReference type="ARBA" id="ARBA00023002"/>
    </source>
</evidence>
<proteinExistence type="inferred from homology"/>
<evidence type="ECO:0000313" key="8">
    <source>
        <dbReference type="Proteomes" id="UP000779574"/>
    </source>
</evidence>
<evidence type="ECO:0000256" key="2">
    <source>
        <dbReference type="ARBA" id="ARBA00005466"/>
    </source>
</evidence>
<gene>
    <name evidence="7" type="ORF">KCU76_g17170</name>
</gene>
<dbReference type="SUPFAM" id="SSF56176">
    <property type="entry name" value="FAD-binding/transporter-associated domain-like"/>
    <property type="match status" value="1"/>
</dbReference>
<sequence>SQLKTGHPVRSAIHKQLNGRLVLRWVTTWESLLLYVLLFVLDQISIFLMAKSKHANEWHGRGGQQLPSAAGIRVQPSASSAWGRQLFTRSYHCLLELILHITLLWNQLIMYNIAGLQGMQYPREGDVFQAKDYAYFNQQYASSSYQKEHDMNPALIVQPKDDDDVVRAVRWARENKVAVAVKSGGHQYSGASSTGGKNIQIDLTNTYKDMKVLPSQNLLEDRALVFVGVSNQLQDFNSYLKHNDLFVPHGQCAYVCVGGHGQTGGYGQLGRSFGLFGDHIVGIRMVDFNGDIKEVTENSDSELFNAIRGGSPGNFGIITHYVLNVYQAQSYIGHVAGPNGIKGPYGLKGIWLYDGSILKKILTILAKMSDNPDLPGNFDLCISVLSTEFPVTMLFPSMKDDTLWQKVQERIKSVLASEVLDLLNGSFPAVIVVYAQWCPTSKSDRYDETVDNWFKQFWDLRNDRHYLHIDDFGRDSPVDMATMTGKWIFPKKREFDLPYVKRTWATNSRTLSTNGWVGDVAKRLDLILDPQQKLGDDKTDLERDIYDHCKLSVQIQAFGGEKSRYFMNKKNGASYSWRDSTMVQVIDCFHDENGRKFADNWQAQNDKVMVGPDSNFSKMDKRMLWGSHGDWDLSKPEVWKTYYEDEEKYRRIGRVRGRNDPNGTFTANPFAVKATDGLLLGWGLRNEVGLAEHPRTGGIWGVENSADQITRHGVDVHATNPGEELNFLGYVNGTEAKQGSNFGYPWCFSAWNPSILPDNGQIEVGTQFAIDASSDLDNQNKTDAFCANQTQSRLVFNSHMAPLDIKFNDTGR</sequence>
<dbReference type="AlphaFoldDB" id="A0A9P8E0Z8"/>
<keyword evidence="3" id="KW-0285">Flavoprotein</keyword>
<name>A0A9P8E0Z8_AURME</name>
<dbReference type="Pfam" id="PF22807">
    <property type="entry name" value="TrAA12"/>
    <property type="match status" value="1"/>
</dbReference>
<keyword evidence="5" id="KW-0560">Oxidoreductase</keyword>
<dbReference type="GO" id="GO:0016491">
    <property type="term" value="F:oxidoreductase activity"/>
    <property type="evidence" value="ECO:0007669"/>
    <property type="project" value="UniProtKB-KW"/>
</dbReference>
<dbReference type="InterPro" id="IPR054539">
    <property type="entry name" value="Beta-prop_PDH"/>
</dbReference>
<dbReference type="InterPro" id="IPR036318">
    <property type="entry name" value="FAD-bd_PCMH-like_sf"/>
</dbReference>
<dbReference type="InterPro" id="IPR006094">
    <property type="entry name" value="Oxid_FAD_bind_N"/>
</dbReference>
<dbReference type="OrthoDB" id="415825at2759"/>
<comment type="caution">
    <text evidence="7">The sequence shown here is derived from an EMBL/GenBank/DDBJ whole genome shotgun (WGS) entry which is preliminary data.</text>
</comment>
<dbReference type="Gene3D" id="3.30.465.10">
    <property type="match status" value="1"/>
</dbReference>